<reference evidence="1 2" key="1">
    <citation type="submission" date="2018-11" db="EMBL/GenBank/DDBJ databases">
        <authorList>
            <consortium name="Pathogen Informatics"/>
        </authorList>
    </citation>
    <scope>NUCLEOTIDE SEQUENCE [LARGE SCALE GENOMIC DNA]</scope>
    <source>
        <strain evidence="1 2">Zambia</strain>
    </source>
</reference>
<gene>
    <name evidence="1" type="ORF">SMRZ_LOCUS9920</name>
</gene>
<dbReference type="EMBL" id="UZAI01004898">
    <property type="protein sequence ID" value="VDO88255.1"/>
    <property type="molecule type" value="Genomic_DNA"/>
</dbReference>
<accession>A0A183M1J5</accession>
<keyword evidence="2" id="KW-1185">Reference proteome</keyword>
<protein>
    <submittedName>
        <fullName evidence="1">Uncharacterized protein</fullName>
    </submittedName>
</protein>
<evidence type="ECO:0000313" key="2">
    <source>
        <dbReference type="Proteomes" id="UP000277204"/>
    </source>
</evidence>
<dbReference type="AlphaFoldDB" id="A0A183M1J5"/>
<proteinExistence type="predicted"/>
<organism evidence="1 2">
    <name type="scientific">Schistosoma margrebowiei</name>
    <dbReference type="NCBI Taxonomy" id="48269"/>
    <lineage>
        <taxon>Eukaryota</taxon>
        <taxon>Metazoa</taxon>
        <taxon>Spiralia</taxon>
        <taxon>Lophotrochozoa</taxon>
        <taxon>Platyhelminthes</taxon>
        <taxon>Trematoda</taxon>
        <taxon>Digenea</taxon>
        <taxon>Strigeidida</taxon>
        <taxon>Schistosomatoidea</taxon>
        <taxon>Schistosomatidae</taxon>
        <taxon>Schistosoma</taxon>
    </lineage>
</organism>
<name>A0A183M1J5_9TREM</name>
<dbReference type="Pfam" id="PF20049">
    <property type="entry name" value="DUF6451"/>
    <property type="match status" value="1"/>
</dbReference>
<dbReference type="InterPro" id="IPR045609">
    <property type="entry name" value="DUF6451"/>
</dbReference>
<sequence>MVSAIISVIGMVIENFVDLPMHENGVKNIWNSKQLSISSKVRIFNSNIETVLLYGAKTRKTTTTIINRLQQQPIVEENKPTPVEEEIRKRRRKWIGYTLRKSSNCITKQVLTWNPVEMERAMPKSTLRRQLEADMKRMNSNRRGLPRTGLDEEC</sequence>
<evidence type="ECO:0000313" key="1">
    <source>
        <dbReference type="EMBL" id="VDO88255.1"/>
    </source>
</evidence>
<dbReference type="Proteomes" id="UP000277204">
    <property type="component" value="Unassembled WGS sequence"/>
</dbReference>